<comment type="catalytic activity">
    <reaction evidence="1 5">
        <text>L-glutamyl-[protein] + S-adenosyl-L-methionine = [protein]-L-glutamate 5-O-methyl ester + S-adenosyl-L-homocysteine</text>
        <dbReference type="Rhea" id="RHEA:24452"/>
        <dbReference type="Rhea" id="RHEA-COMP:10208"/>
        <dbReference type="Rhea" id="RHEA-COMP:10311"/>
        <dbReference type="ChEBI" id="CHEBI:29973"/>
        <dbReference type="ChEBI" id="CHEBI:57856"/>
        <dbReference type="ChEBI" id="CHEBI:59789"/>
        <dbReference type="ChEBI" id="CHEBI:82795"/>
        <dbReference type="EC" id="2.1.1.80"/>
    </reaction>
</comment>
<dbReference type="Gene3D" id="1.10.155.10">
    <property type="entry name" value="Chemotaxis receptor methyltransferase CheR, N-terminal domain"/>
    <property type="match status" value="1"/>
</dbReference>
<dbReference type="EC" id="2.1.1.80" evidence="5"/>
<dbReference type="PRINTS" id="PR00996">
    <property type="entry name" value="CHERMTFRASE"/>
</dbReference>
<keyword evidence="2 5" id="KW-0489">Methyltransferase</keyword>
<name>A0AAN5MHY0_MORMO</name>
<dbReference type="EMBL" id="DACSWI010000014">
    <property type="protein sequence ID" value="HAT3810675.1"/>
    <property type="molecule type" value="Genomic_DNA"/>
</dbReference>
<feature type="domain" description="CheR-type methyltransferase" evidence="7">
    <location>
        <begin position="18"/>
        <end position="285"/>
    </location>
</feature>
<reference evidence="8" key="2">
    <citation type="submission" date="2020-10" db="EMBL/GenBank/DDBJ databases">
        <authorList>
            <consortium name="NCBI Pathogen Detection Project"/>
        </authorList>
    </citation>
    <scope>NUCLEOTIDE SEQUENCE</scope>
    <source>
        <strain evidence="8">Morganella morganii ARLG-3209</strain>
    </source>
</reference>
<dbReference type="InterPro" id="IPR022641">
    <property type="entry name" value="CheR_N"/>
</dbReference>
<dbReference type="PROSITE" id="PS50123">
    <property type="entry name" value="CHER"/>
    <property type="match status" value="1"/>
</dbReference>
<dbReference type="InterPro" id="IPR050903">
    <property type="entry name" value="Bact_Chemotaxis_MeTrfase"/>
</dbReference>
<dbReference type="PIRSF" id="PIRSF000410">
    <property type="entry name" value="CheR"/>
    <property type="match status" value="1"/>
</dbReference>
<accession>A0AAN5MHY0</accession>
<evidence type="ECO:0000256" key="5">
    <source>
        <dbReference type="PIRNR" id="PIRNR000410"/>
    </source>
</evidence>
<proteinExistence type="predicted"/>
<dbReference type="AlphaFoldDB" id="A0AAN5MHY0"/>
<feature type="binding site" evidence="6">
    <location>
        <position position="128"/>
    </location>
    <ligand>
        <name>S-adenosyl-L-methionine</name>
        <dbReference type="ChEBI" id="CHEBI:59789"/>
    </ligand>
</feature>
<organism evidence="8 9">
    <name type="scientific">Morganella morganii</name>
    <name type="common">Proteus morganii</name>
    <dbReference type="NCBI Taxonomy" id="582"/>
    <lineage>
        <taxon>Bacteria</taxon>
        <taxon>Pseudomonadati</taxon>
        <taxon>Pseudomonadota</taxon>
        <taxon>Gammaproteobacteria</taxon>
        <taxon>Enterobacterales</taxon>
        <taxon>Morganellaceae</taxon>
        <taxon>Morganella</taxon>
    </lineage>
</organism>
<keyword evidence="3 5" id="KW-0808">Transferase</keyword>
<comment type="function">
    <text evidence="5">Methylation of the membrane-bound methyl-accepting chemotaxis proteins (MCP) to form gamma-glutamyl methyl ester residues in MCP.</text>
</comment>
<dbReference type="InterPro" id="IPR000780">
    <property type="entry name" value="CheR_MeTrfase"/>
</dbReference>
<feature type="binding site" evidence="6">
    <location>
        <position position="97"/>
    </location>
    <ligand>
        <name>S-adenosyl-L-methionine</name>
        <dbReference type="ChEBI" id="CHEBI:59789"/>
    </ligand>
</feature>
<dbReference type="SMART" id="SM00138">
    <property type="entry name" value="MeTrc"/>
    <property type="match status" value="1"/>
</dbReference>
<evidence type="ECO:0000256" key="2">
    <source>
        <dbReference type="ARBA" id="ARBA00022603"/>
    </source>
</evidence>
<dbReference type="PANTHER" id="PTHR24422:SF19">
    <property type="entry name" value="CHEMOTAXIS PROTEIN METHYLTRANSFERASE"/>
    <property type="match status" value="1"/>
</dbReference>
<evidence type="ECO:0000256" key="4">
    <source>
        <dbReference type="ARBA" id="ARBA00022691"/>
    </source>
</evidence>
<dbReference type="SUPFAM" id="SSF47757">
    <property type="entry name" value="Chemotaxis receptor methyltransferase CheR, N-terminal domain"/>
    <property type="match status" value="1"/>
</dbReference>
<feature type="binding site" evidence="6">
    <location>
        <begin position="229"/>
        <end position="230"/>
    </location>
    <ligand>
        <name>S-adenosyl-L-methionine</name>
        <dbReference type="ChEBI" id="CHEBI:59789"/>
    </ligand>
</feature>
<dbReference type="InterPro" id="IPR036804">
    <property type="entry name" value="CheR_N_sf"/>
</dbReference>
<evidence type="ECO:0000313" key="9">
    <source>
        <dbReference type="Proteomes" id="UP000865968"/>
    </source>
</evidence>
<keyword evidence="4 5" id="KW-0949">S-adenosyl-L-methionine</keyword>
<feature type="binding site" evidence="6">
    <location>
        <position position="91"/>
    </location>
    <ligand>
        <name>S-adenosyl-L-methionine</name>
        <dbReference type="ChEBI" id="CHEBI:59789"/>
    </ligand>
</feature>
<feature type="binding site" evidence="6">
    <location>
        <begin position="211"/>
        <end position="212"/>
    </location>
    <ligand>
        <name>S-adenosyl-L-methionine</name>
        <dbReference type="ChEBI" id="CHEBI:59789"/>
    </ligand>
</feature>
<dbReference type="InterPro" id="IPR029063">
    <property type="entry name" value="SAM-dependent_MTases_sf"/>
</dbReference>
<evidence type="ECO:0000256" key="6">
    <source>
        <dbReference type="PIRSR" id="PIRSR000410-1"/>
    </source>
</evidence>
<evidence type="ECO:0000313" key="8">
    <source>
        <dbReference type="EMBL" id="HAT3810675.1"/>
    </source>
</evidence>
<protein>
    <recommendedName>
        <fullName evidence="5">Chemotaxis protein methyltransferase</fullName>
        <ecNumber evidence="5">2.1.1.80</ecNumber>
    </recommendedName>
</protein>
<dbReference type="Pfam" id="PF03705">
    <property type="entry name" value="CheR_N"/>
    <property type="match status" value="1"/>
</dbReference>
<evidence type="ECO:0000256" key="1">
    <source>
        <dbReference type="ARBA" id="ARBA00001541"/>
    </source>
</evidence>
<dbReference type="GO" id="GO:0032259">
    <property type="term" value="P:methylation"/>
    <property type="evidence" value="ECO:0007669"/>
    <property type="project" value="UniProtKB-KW"/>
</dbReference>
<feature type="binding site" evidence="6">
    <location>
        <position position="153"/>
    </location>
    <ligand>
        <name>S-adenosyl-L-methionine</name>
        <dbReference type="ChEBI" id="CHEBI:59789"/>
    </ligand>
</feature>
<sequence length="287" mass="32846">MLNKNNVGGSSDSGEYIQLSLNESELTKINELIYRRAGIVLSGQKRDMVFNRLSRRLRKLDVRSFKEYINILENSTNDGEWQHFINALTTNLTSFFREAYHFPILAEHARSRPNNYSVWCTAASTGEEPLSIAITLEEALGPSLTPPRVWATDIDTDVLLKAKQGLYQLRDIESLTPEQKKRWFLRGKNDQSQLVKVKKELASCIHYEPLNLINSTWNVPAPFDSIFCRNVLIYFDQKTQETIINRFAKMLKPGGLLFIGHSEHFSKSTTPFRLKGQSVYVLDGEGK</sequence>
<dbReference type="PANTHER" id="PTHR24422">
    <property type="entry name" value="CHEMOTAXIS PROTEIN METHYLTRANSFERASE"/>
    <property type="match status" value="1"/>
</dbReference>
<evidence type="ECO:0000256" key="3">
    <source>
        <dbReference type="ARBA" id="ARBA00022679"/>
    </source>
</evidence>
<dbReference type="RefSeq" id="WP_274371352.1">
    <property type="nucleotide sequence ID" value="NZ_JAKMWI010000017.1"/>
</dbReference>
<dbReference type="InterPro" id="IPR022642">
    <property type="entry name" value="CheR_C"/>
</dbReference>
<feature type="binding site" evidence="6">
    <location>
        <position position="93"/>
    </location>
    <ligand>
        <name>S-adenosyl-L-methionine</name>
        <dbReference type="ChEBI" id="CHEBI:59789"/>
    </ligand>
</feature>
<evidence type="ECO:0000259" key="7">
    <source>
        <dbReference type="PROSITE" id="PS50123"/>
    </source>
</evidence>
<dbReference type="Proteomes" id="UP000865968">
    <property type="component" value="Unassembled WGS sequence"/>
</dbReference>
<dbReference type="Pfam" id="PF01739">
    <property type="entry name" value="CheR"/>
    <property type="match status" value="1"/>
</dbReference>
<dbReference type="InterPro" id="IPR026024">
    <property type="entry name" value="Chemotaxis_MeTrfase_CheR"/>
</dbReference>
<dbReference type="Gene3D" id="3.40.50.150">
    <property type="entry name" value="Vaccinia Virus protein VP39"/>
    <property type="match status" value="1"/>
</dbReference>
<gene>
    <name evidence="8" type="ORF">I8608_003574</name>
</gene>
<dbReference type="GO" id="GO:0008983">
    <property type="term" value="F:protein-glutamate O-methyltransferase activity"/>
    <property type="evidence" value="ECO:0007669"/>
    <property type="project" value="UniProtKB-EC"/>
</dbReference>
<dbReference type="SUPFAM" id="SSF53335">
    <property type="entry name" value="S-adenosyl-L-methionine-dependent methyltransferases"/>
    <property type="match status" value="1"/>
</dbReference>
<comment type="caution">
    <text evidence="8">The sequence shown here is derived from an EMBL/GenBank/DDBJ whole genome shotgun (WGS) entry which is preliminary data.</text>
</comment>
<reference evidence="8" key="1">
    <citation type="journal article" date="2018" name="Genome Biol.">
        <title>SKESA: strategic k-mer extension for scrupulous assemblies.</title>
        <authorList>
            <person name="Souvorov A."/>
            <person name="Agarwala R."/>
            <person name="Lipman D.J."/>
        </authorList>
    </citation>
    <scope>NUCLEOTIDE SEQUENCE</scope>
    <source>
        <strain evidence="8">Morganella morganii ARLG-3209</strain>
    </source>
</reference>